<name>A0AC60W8S5_9ARCH</name>
<evidence type="ECO:0000313" key="2">
    <source>
        <dbReference type="Proteomes" id="UP000591542"/>
    </source>
</evidence>
<comment type="caution">
    <text evidence="1">The sequence shown here is derived from an EMBL/GenBank/DDBJ whole genome shotgun (WGS) entry which is preliminary data.</text>
</comment>
<evidence type="ECO:0000313" key="1">
    <source>
        <dbReference type="EMBL" id="MBA4463116.1"/>
    </source>
</evidence>
<reference evidence="1 2" key="1">
    <citation type="journal article" date="2020" name="Appl. Environ. Microbiol.">
        <title>Genomic Characteristics of a Novel Species of Ammonia-Oxidizing Archaea from the Jiulong River Estuary.</title>
        <authorList>
            <person name="Zou D."/>
            <person name="Wan R."/>
            <person name="Han L."/>
            <person name="Xu M.N."/>
            <person name="Liu Y."/>
            <person name="Liu H."/>
            <person name="Kao S.J."/>
            <person name="Li M."/>
        </authorList>
    </citation>
    <scope>NUCLEOTIDE SEQUENCE [LARGE SCALE GENOMIC DNA]</scope>
    <source>
        <strain evidence="1">S2bin1</strain>
    </source>
</reference>
<accession>A0AC60W8S5</accession>
<dbReference type="EMBL" id="JACEMX010000070">
    <property type="protein sequence ID" value="MBA4463116.1"/>
    <property type="molecule type" value="Genomic_DNA"/>
</dbReference>
<gene>
    <name evidence="1" type="ORF">H2B01_02880</name>
</gene>
<proteinExistence type="predicted"/>
<organism evidence="1 2">
    <name type="scientific">Candidatus Nitrosomaritimum aestuariumsis</name>
    <dbReference type="NCBI Taxonomy" id="3342354"/>
    <lineage>
        <taxon>Archaea</taxon>
        <taxon>Nitrososphaerota</taxon>
        <taxon>Nitrososphaeria</taxon>
        <taxon>Nitrosopumilales</taxon>
        <taxon>Nitrosopumilaceae</taxon>
        <taxon>Candidatus Nitrosomaritimum</taxon>
    </lineage>
</organism>
<dbReference type="Proteomes" id="UP000591542">
    <property type="component" value="Unassembled WGS sequence"/>
</dbReference>
<protein>
    <submittedName>
        <fullName evidence="1">Uncharacterized protein</fullName>
    </submittedName>
</protein>
<sequence>MAYGVVVLDKVHAMNIDALNRTAKSSALIENGMVFALSGKETGAGETEMWTVVQPATGANLTHLWMAYSPEIVDTNAQYRGLDPDPRNFAHAIGDPISCFKPQIGDIITLTDDVITGTKSTNTFVVATNGDYQLNWGASAVSGLSLKLLGTTYISIGLGSIGTQRVTAYQFEVVAIA</sequence>